<name>A0A4Z1KGG7_9HELO</name>
<gene>
    <name evidence="1" type="ORF">BPOR_0790g00050</name>
</gene>
<comment type="caution">
    <text evidence="1">The sequence shown here is derived from an EMBL/GenBank/DDBJ whole genome shotgun (WGS) entry which is preliminary data.</text>
</comment>
<dbReference type="InterPro" id="IPR027417">
    <property type="entry name" value="P-loop_NTPase"/>
</dbReference>
<proteinExistence type="predicted"/>
<accession>A0A4Z1KGG7</accession>
<keyword evidence="2" id="KW-1185">Reference proteome</keyword>
<sequence length="240" mass="27071">MFGKELWKTFCPKEHQVHLCCAGEKTPILSKESLKSLKDPENHIFVANFECLRAMHKGLNKPSIQEVFDTYELLSSLAPRNFILLTGTPVMNRDIDIAAMLSLFRPDSSRENLECNRKTNPFRLENDHPFAVLRATSFAVHRFLNTLPEKDHVKRGEWLGKIYDIVLLKRGFGTIMNGVSIGSAIPPVKTIIIDLDIDESEVNVMGEILAENKKGLVYGNENGGMIMGGRKFRNLIQSVT</sequence>
<organism evidence="1 2">
    <name type="scientific">Botrytis porri</name>
    <dbReference type="NCBI Taxonomy" id="87229"/>
    <lineage>
        <taxon>Eukaryota</taxon>
        <taxon>Fungi</taxon>
        <taxon>Dikarya</taxon>
        <taxon>Ascomycota</taxon>
        <taxon>Pezizomycotina</taxon>
        <taxon>Leotiomycetes</taxon>
        <taxon>Helotiales</taxon>
        <taxon>Sclerotiniaceae</taxon>
        <taxon>Botrytis</taxon>
    </lineage>
</organism>
<evidence type="ECO:0000313" key="1">
    <source>
        <dbReference type="EMBL" id="TGO82624.1"/>
    </source>
</evidence>
<evidence type="ECO:0008006" key="3">
    <source>
        <dbReference type="Google" id="ProtNLM"/>
    </source>
</evidence>
<dbReference type="Proteomes" id="UP000297280">
    <property type="component" value="Unassembled WGS sequence"/>
</dbReference>
<protein>
    <recommendedName>
        <fullName evidence="3">SNF2 N-terminal domain-containing protein</fullName>
    </recommendedName>
</protein>
<evidence type="ECO:0000313" key="2">
    <source>
        <dbReference type="Proteomes" id="UP000297280"/>
    </source>
</evidence>
<dbReference type="STRING" id="87229.A0A4Z1KGG7"/>
<dbReference type="AlphaFoldDB" id="A0A4Z1KGG7"/>
<dbReference type="SUPFAM" id="SSF52540">
    <property type="entry name" value="P-loop containing nucleoside triphosphate hydrolases"/>
    <property type="match status" value="1"/>
</dbReference>
<dbReference type="EMBL" id="PQXO01000787">
    <property type="protein sequence ID" value="TGO82624.1"/>
    <property type="molecule type" value="Genomic_DNA"/>
</dbReference>
<reference evidence="1 2" key="1">
    <citation type="submission" date="2017-12" db="EMBL/GenBank/DDBJ databases">
        <title>Comparative genomics of Botrytis spp.</title>
        <authorList>
            <person name="Valero-Jimenez C.A."/>
            <person name="Tapia P."/>
            <person name="Veloso J."/>
            <person name="Silva-Moreno E."/>
            <person name="Staats M."/>
            <person name="Valdes J.H."/>
            <person name="Van Kan J.A.L."/>
        </authorList>
    </citation>
    <scope>NUCLEOTIDE SEQUENCE [LARGE SCALE GENOMIC DNA]</scope>
    <source>
        <strain evidence="1 2">MUCL3349</strain>
    </source>
</reference>